<dbReference type="Pfam" id="PF13516">
    <property type="entry name" value="LRR_6"/>
    <property type="match status" value="2"/>
</dbReference>
<dbReference type="FunFam" id="3.40.50.300:FF:001341">
    <property type="entry name" value="NLR family pyrin domain containing 7"/>
    <property type="match status" value="1"/>
</dbReference>
<dbReference type="SUPFAM" id="SSF47986">
    <property type="entry name" value="DEATH domain"/>
    <property type="match status" value="1"/>
</dbReference>
<dbReference type="Pfam" id="PF02758">
    <property type="entry name" value="PYRIN"/>
    <property type="match status" value="1"/>
</dbReference>
<protein>
    <recommendedName>
        <fullName evidence="10">NACHT, LRR and PYD domains-containing protein 7</fullName>
    </recommendedName>
</protein>
<dbReference type="CDD" id="cd08320">
    <property type="entry name" value="Pyrin_NALPs"/>
    <property type="match status" value="1"/>
</dbReference>
<dbReference type="InterPro" id="IPR050637">
    <property type="entry name" value="NLRP_innate_immun_reg"/>
</dbReference>
<reference evidence="8" key="1">
    <citation type="submission" date="2016-12" db="EMBL/GenBank/DDBJ databases">
        <title>Mouse lemur reference genome and diversity panel.</title>
        <authorList>
            <person name="Harris R."/>
            <person name="Larsen P."/>
            <person name="Liu Y."/>
            <person name="Hughes D.S."/>
            <person name="Murali S."/>
            <person name="Raveendran M."/>
            <person name="Korchina V."/>
            <person name="Wang M."/>
            <person name="Jhangiani S."/>
            <person name="Bandaranaike D."/>
            <person name="Bellair M."/>
            <person name="Blankenburg K."/>
            <person name="Chao H."/>
            <person name="Dahdouli M."/>
            <person name="Dinh H."/>
            <person name="Doddapaneni H."/>
            <person name="English A."/>
            <person name="Firestine M."/>
            <person name="Gnanaolivu R."/>
            <person name="Gross S."/>
            <person name="Hernandez B."/>
            <person name="Javaid M."/>
            <person name="Jayaseelan J."/>
            <person name="Jones J."/>
            <person name="Khan Z."/>
            <person name="Kovar C."/>
            <person name="Kurapati P."/>
            <person name="Le B."/>
            <person name="Lee S."/>
            <person name="Li M."/>
            <person name="Mathew T."/>
            <person name="Narasimhan A."/>
            <person name="Ngo D."/>
            <person name="Nguyen L."/>
            <person name="Okwuonu G."/>
            <person name="Ongeri F."/>
            <person name="Osuji N."/>
            <person name="Pu L.-L."/>
            <person name="Puazo M."/>
            <person name="Quiroz J."/>
            <person name="Raj R."/>
            <person name="Rajbhandari K."/>
            <person name="Reid J.G."/>
            <person name="Santibanez J."/>
            <person name="Sexton D."/>
            <person name="Skinner E."/>
            <person name="Vee V."/>
            <person name="Weissenberger G."/>
            <person name="Wu Y."/>
            <person name="Xin Y."/>
            <person name="Han Y."/>
            <person name="Campbell C."/>
            <person name="Brown A."/>
            <person name="Sullivan B."/>
            <person name="Shelton J."/>
            <person name="Brown S."/>
            <person name="Dudchenko O."/>
            <person name="Machol I."/>
            <person name="Durand N."/>
            <person name="Shamim M."/>
            <person name="Lieberman A."/>
            <person name="Muzny D.M."/>
            <person name="Richards S."/>
            <person name="Yoder A."/>
            <person name="Worley K.C."/>
            <person name="Rogers J."/>
            <person name="Gibbs R.A."/>
        </authorList>
    </citation>
    <scope>NUCLEOTIDE SEQUENCE [LARGE SCALE GENOMIC DNA]</scope>
</reference>
<dbReference type="GO" id="GO:0050727">
    <property type="term" value="P:regulation of inflammatory response"/>
    <property type="evidence" value="ECO:0007669"/>
    <property type="project" value="TreeGrafter"/>
</dbReference>
<evidence type="ECO:0008006" key="10">
    <source>
        <dbReference type="Google" id="ProtNLM"/>
    </source>
</evidence>
<keyword evidence="3" id="KW-0677">Repeat</keyword>
<keyword evidence="2" id="KW-0433">Leucine-rich repeat</keyword>
<accession>A0A8C5Y4F7</accession>
<evidence type="ECO:0000256" key="2">
    <source>
        <dbReference type="ARBA" id="ARBA00022614"/>
    </source>
</evidence>
<evidence type="ECO:0000256" key="1">
    <source>
        <dbReference type="ARBA" id="ARBA00008665"/>
    </source>
</evidence>
<reference evidence="8" key="2">
    <citation type="submission" date="2025-08" db="UniProtKB">
        <authorList>
            <consortium name="Ensembl"/>
        </authorList>
    </citation>
    <scope>IDENTIFICATION</scope>
</reference>
<dbReference type="SMART" id="SM00368">
    <property type="entry name" value="LRR_RI"/>
    <property type="match status" value="5"/>
</dbReference>
<keyword evidence="4" id="KW-0547">Nucleotide-binding</keyword>
<feature type="domain" description="NACHT" evidence="7">
    <location>
        <begin position="172"/>
        <end position="370"/>
    </location>
</feature>
<organism evidence="8 9">
    <name type="scientific">Microcebus murinus</name>
    <name type="common">Gray mouse lemur</name>
    <name type="synonym">Lemur murinus</name>
    <dbReference type="NCBI Taxonomy" id="30608"/>
    <lineage>
        <taxon>Eukaryota</taxon>
        <taxon>Metazoa</taxon>
        <taxon>Chordata</taxon>
        <taxon>Craniata</taxon>
        <taxon>Vertebrata</taxon>
        <taxon>Euteleostomi</taxon>
        <taxon>Mammalia</taxon>
        <taxon>Eutheria</taxon>
        <taxon>Euarchontoglires</taxon>
        <taxon>Primates</taxon>
        <taxon>Strepsirrhini</taxon>
        <taxon>Lemuriformes</taxon>
        <taxon>Cheirogaleidae</taxon>
        <taxon>Microcebus</taxon>
    </lineage>
</organism>
<evidence type="ECO:0000259" key="7">
    <source>
        <dbReference type="PROSITE" id="PS50837"/>
    </source>
</evidence>
<dbReference type="InterPro" id="IPR032675">
    <property type="entry name" value="LRR_dom_sf"/>
</dbReference>
<comment type="similarity">
    <text evidence="1">Belongs to the NLRP family.</text>
</comment>
<dbReference type="Proteomes" id="UP000694394">
    <property type="component" value="Chromosome 22"/>
</dbReference>
<dbReference type="PROSITE" id="PS50837">
    <property type="entry name" value="NACHT"/>
    <property type="match status" value="1"/>
</dbReference>
<dbReference type="InterPro" id="IPR041075">
    <property type="entry name" value="NOD1/2_WH"/>
</dbReference>
<dbReference type="Gene3D" id="3.80.10.10">
    <property type="entry name" value="Ribonuclease Inhibitor"/>
    <property type="match status" value="1"/>
</dbReference>
<keyword evidence="5" id="KW-0067">ATP-binding</keyword>
<evidence type="ECO:0000313" key="9">
    <source>
        <dbReference type="Proteomes" id="UP000694394"/>
    </source>
</evidence>
<dbReference type="Pfam" id="PF05729">
    <property type="entry name" value="NACHT"/>
    <property type="match status" value="1"/>
</dbReference>
<evidence type="ECO:0000259" key="6">
    <source>
        <dbReference type="PROSITE" id="PS50824"/>
    </source>
</evidence>
<dbReference type="SMART" id="SM01289">
    <property type="entry name" value="PYRIN"/>
    <property type="match status" value="1"/>
</dbReference>
<dbReference type="InterPro" id="IPR004020">
    <property type="entry name" value="DAPIN"/>
</dbReference>
<keyword evidence="9" id="KW-1185">Reference proteome</keyword>
<dbReference type="PANTHER" id="PTHR45690:SF14">
    <property type="entry name" value="NACHT, LRR AND PYD DOMAINS-CONTAINING PROTEIN 2"/>
    <property type="match status" value="1"/>
</dbReference>
<dbReference type="PANTHER" id="PTHR45690">
    <property type="entry name" value="NACHT, LRR AND PYD DOMAINS-CONTAINING PROTEIN 12"/>
    <property type="match status" value="1"/>
</dbReference>
<dbReference type="Gene3D" id="1.10.533.10">
    <property type="entry name" value="Death Domain, Fas"/>
    <property type="match status" value="1"/>
</dbReference>
<evidence type="ECO:0000256" key="3">
    <source>
        <dbReference type="ARBA" id="ARBA00022737"/>
    </source>
</evidence>
<feature type="domain" description="Pyrin" evidence="6">
    <location>
        <begin position="1"/>
        <end position="93"/>
    </location>
</feature>
<dbReference type="PROSITE" id="PS50824">
    <property type="entry name" value="DAPIN"/>
    <property type="match status" value="1"/>
</dbReference>
<dbReference type="EMBL" id="ABDC03026643">
    <property type="status" value="NOT_ANNOTATED_CDS"/>
    <property type="molecule type" value="Genomic_DNA"/>
</dbReference>
<dbReference type="Pfam" id="PF17776">
    <property type="entry name" value="NLRC4_HD2"/>
    <property type="match status" value="1"/>
</dbReference>
<dbReference type="SUPFAM" id="SSF52047">
    <property type="entry name" value="RNI-like"/>
    <property type="match status" value="1"/>
</dbReference>
<dbReference type="Pfam" id="PF17779">
    <property type="entry name" value="WHD_NOD2"/>
    <property type="match status" value="1"/>
</dbReference>
<reference evidence="8" key="3">
    <citation type="submission" date="2025-09" db="UniProtKB">
        <authorList>
            <consortium name="Ensembl"/>
        </authorList>
    </citation>
    <scope>IDENTIFICATION</scope>
</reference>
<dbReference type="InterPro" id="IPR041267">
    <property type="entry name" value="NLRP_HD2"/>
</dbReference>
<dbReference type="InterPro" id="IPR001611">
    <property type="entry name" value="Leu-rich_rpt"/>
</dbReference>
<dbReference type="SMART" id="SM00382">
    <property type="entry name" value="AAA"/>
    <property type="match status" value="1"/>
</dbReference>
<dbReference type="InterPro" id="IPR027417">
    <property type="entry name" value="P-loop_NTPase"/>
</dbReference>
<evidence type="ECO:0000256" key="4">
    <source>
        <dbReference type="ARBA" id="ARBA00022741"/>
    </source>
</evidence>
<dbReference type="SUPFAM" id="SSF52540">
    <property type="entry name" value="P-loop containing nucleoside triphosphate hydrolases"/>
    <property type="match status" value="1"/>
</dbReference>
<dbReference type="InterPro" id="IPR003593">
    <property type="entry name" value="AAA+_ATPase"/>
</dbReference>
<dbReference type="InterPro" id="IPR007111">
    <property type="entry name" value="NACHT_NTPase"/>
</dbReference>
<evidence type="ECO:0000313" key="8">
    <source>
        <dbReference type="Ensembl" id="ENSMICP00000046097.1"/>
    </source>
</evidence>
<dbReference type="GO" id="GO:0005737">
    <property type="term" value="C:cytoplasm"/>
    <property type="evidence" value="ECO:0007669"/>
    <property type="project" value="TreeGrafter"/>
</dbReference>
<dbReference type="AlphaFoldDB" id="A0A8C5Y4F7"/>
<dbReference type="EMBL" id="ABDC03026644">
    <property type="status" value="NOT_ANNOTATED_CDS"/>
    <property type="molecule type" value="Genomic_DNA"/>
</dbReference>
<gene>
    <name evidence="8" type="primary">LOC105877211</name>
</gene>
<dbReference type="GO" id="GO:0005524">
    <property type="term" value="F:ATP binding"/>
    <property type="evidence" value="ECO:0007669"/>
    <property type="project" value="UniProtKB-KW"/>
</dbReference>
<sequence length="989" mass="112270">MACIPPEFSLETLLEQLSEDELRRFKSLLKNLPLQGKLRMTPWSELEEANGKKLAEILIDKSPKYWIRSVTVNILEKMNLTQLSRRAKAQIPEGVPEQGIDAPKLGDTEENLDVEKPGKMGEHRNTVEKPRLVWNNKFWQGDGDYFLDDVTRRSQKFIPFLHPKTPTQPIPHTVVLHGPAGVGKTTLAKKLMLDWTETSPNQTSRYAFYLSCGELSRMGTCSFAELISKDQPTGQEDISKVLAQAQKILFIIDGFEELKVPEGTLIRDICGDWEQRKPVPVLLGSLLKRKMSPKAMLLVTTRSEAMRELRLLVEQPLLLEIEGFLEQDRKAYFLRHFEDEDGALRALDLVKSNAALFRMSAAPAVCRIICTCLKLQMESKQDPAPSCLTTTSLFLRFLCGQFMPAPGGSPSHHLRGPLRTLCLLAAQGTWTQTWVFDAEDLGSLGVQEADLRPFLDKGVLQQGRDCEGCYSFVHLSIQQLLAATFYILEREEEDDDDDWESHTRDIGDVQKLFSKEERLKNPNLIQVGYFLFGLSNEKRAQELEMTFGCRVSLKIREELLKYKANLDENKPFSDTDTKEFLYCLYESQDEGLVKDAMARFQEVSVRVTDPFEMMCSFFCLKHCQNLQKISLQVAEGVFLENDPASEPQSQLESKCSCLFFPSRVGCDRHSLRLWRDSSVGQLKQDLSSLDMMTPLVRILCDHITLSPVTCRKVVSKKNVTPDSAYRDFCLALIGKKTLTRLTLEGHVQCDEMLLTMLCEILRHKQCSLQHLRLGFLSVTTQQWADLSSALQINQSLTCLDLSANELLDEGVKVLHTTFKDPKCFLQRLSLEDCHLTEACCKTLASVLVVNQQLKYLCLAKNDLGNTGVKLLCKGLGYPDCKLETLVLQQCNINKRGCRHLSKLLQEHSSLRNLDLGLNPIAAGLWFLCEALKNPNCNLKFLGYGLFCFAWLKANDYDWKIQKLLEEIKEVNPRLAIEYNGARTTRLSCC</sequence>
<evidence type="ECO:0000256" key="5">
    <source>
        <dbReference type="ARBA" id="ARBA00022840"/>
    </source>
</evidence>
<dbReference type="GeneTree" id="ENSGT00940000161714"/>
<name>A0A8C5Y4F7_MICMU</name>
<dbReference type="Ensembl" id="ENSMICT00000058992.1">
    <property type="protein sequence ID" value="ENSMICP00000046097.1"/>
    <property type="gene ID" value="ENSMICG00000042592.1"/>
</dbReference>
<proteinExistence type="inferred from homology"/>
<dbReference type="PRINTS" id="PR00364">
    <property type="entry name" value="DISEASERSIST"/>
</dbReference>
<dbReference type="InterPro" id="IPR011029">
    <property type="entry name" value="DEATH-like_dom_sf"/>
</dbReference>
<dbReference type="Gene3D" id="3.40.50.300">
    <property type="entry name" value="P-loop containing nucleotide triphosphate hydrolases"/>
    <property type="match status" value="1"/>
</dbReference>